<accession>A0AAV4T065</accession>
<dbReference type="AlphaFoldDB" id="A0AAV4T065"/>
<evidence type="ECO:0000313" key="2">
    <source>
        <dbReference type="Proteomes" id="UP001054837"/>
    </source>
</evidence>
<name>A0AAV4T065_9ARAC</name>
<proteinExistence type="predicted"/>
<dbReference type="EMBL" id="BPLQ01008705">
    <property type="protein sequence ID" value="GIY39007.1"/>
    <property type="molecule type" value="Genomic_DNA"/>
</dbReference>
<organism evidence="1 2">
    <name type="scientific">Caerostris darwini</name>
    <dbReference type="NCBI Taxonomy" id="1538125"/>
    <lineage>
        <taxon>Eukaryota</taxon>
        <taxon>Metazoa</taxon>
        <taxon>Ecdysozoa</taxon>
        <taxon>Arthropoda</taxon>
        <taxon>Chelicerata</taxon>
        <taxon>Arachnida</taxon>
        <taxon>Araneae</taxon>
        <taxon>Araneomorphae</taxon>
        <taxon>Entelegynae</taxon>
        <taxon>Araneoidea</taxon>
        <taxon>Araneidae</taxon>
        <taxon>Caerostris</taxon>
    </lineage>
</organism>
<reference evidence="1 2" key="1">
    <citation type="submission" date="2021-06" db="EMBL/GenBank/DDBJ databases">
        <title>Caerostris darwini draft genome.</title>
        <authorList>
            <person name="Kono N."/>
            <person name="Arakawa K."/>
        </authorList>
    </citation>
    <scope>NUCLEOTIDE SEQUENCE [LARGE SCALE GENOMIC DNA]</scope>
</reference>
<keyword evidence="2" id="KW-1185">Reference proteome</keyword>
<sequence>MSTQTIQILLKRQPFHFPNYHNYHSDNLCQTMQAFLKAFWTTYLLRKDTRRGEDSQQFDALSLDTLSYQNTIMRLERLQISSPIIRIFRNRETNDCETVFCRGGWARGGPAC</sequence>
<comment type="caution">
    <text evidence="1">The sequence shown here is derived from an EMBL/GenBank/DDBJ whole genome shotgun (WGS) entry which is preliminary data.</text>
</comment>
<gene>
    <name evidence="1" type="ORF">CDAR_587181</name>
</gene>
<evidence type="ECO:0000313" key="1">
    <source>
        <dbReference type="EMBL" id="GIY39007.1"/>
    </source>
</evidence>
<dbReference type="Proteomes" id="UP001054837">
    <property type="component" value="Unassembled WGS sequence"/>
</dbReference>
<protein>
    <submittedName>
        <fullName evidence="1">Uncharacterized protein</fullName>
    </submittedName>
</protein>